<dbReference type="EMBL" id="CAUYUJ010011970">
    <property type="protein sequence ID" value="CAK0832987.1"/>
    <property type="molecule type" value="Genomic_DNA"/>
</dbReference>
<feature type="transmembrane region" description="Helical" evidence="1">
    <location>
        <begin position="102"/>
        <end position="131"/>
    </location>
</feature>
<accession>A0ABN9SMG3</accession>
<evidence type="ECO:0000256" key="2">
    <source>
        <dbReference type="SAM" id="SignalP"/>
    </source>
</evidence>
<proteinExistence type="predicted"/>
<dbReference type="PROSITE" id="PS51257">
    <property type="entry name" value="PROKAR_LIPOPROTEIN"/>
    <property type="match status" value="1"/>
</dbReference>
<keyword evidence="1" id="KW-1133">Transmembrane helix</keyword>
<keyword evidence="4" id="KW-1185">Reference proteome</keyword>
<evidence type="ECO:0000313" key="3">
    <source>
        <dbReference type="EMBL" id="CAK0832987.1"/>
    </source>
</evidence>
<sequence length="348" mass="37457">MKAFASGFSIVVVAAICACARDALQVLEGENEHDGLWKTVYAVDVGDGTCSIAYDNDGFDHLVGHVVQRNDFSLLTLSLNSPSATALYELERTSANAEHPPYAIHVVASIGLCVAPVAIMFVQVVFIVAVLSSHVTHRKGLQVAAEEDSEVPSAIEANESRSLIQRASAPFRSVTTCKVTAKLASSGVVVLYIGRFWMKALLTYSIIFTHHVPIEVSGGLYAGVGKETGLVSGNCLYGSSVGFFLDWMIDVTTPFVNMYVVSHLDSAIDIVLNSLAMEFVANLDNDYKSTVMHGFRAYSRYLLDSEIAVACTNDHARCVHPDAMVFQVLCLGPLIGLIVAGCLLMAKK</sequence>
<dbReference type="Proteomes" id="UP001189429">
    <property type="component" value="Unassembled WGS sequence"/>
</dbReference>
<comment type="caution">
    <text evidence="3">The sequence shown here is derived from an EMBL/GenBank/DDBJ whole genome shotgun (WGS) entry which is preliminary data.</text>
</comment>
<organism evidence="3 4">
    <name type="scientific">Prorocentrum cordatum</name>
    <dbReference type="NCBI Taxonomy" id="2364126"/>
    <lineage>
        <taxon>Eukaryota</taxon>
        <taxon>Sar</taxon>
        <taxon>Alveolata</taxon>
        <taxon>Dinophyceae</taxon>
        <taxon>Prorocentrales</taxon>
        <taxon>Prorocentraceae</taxon>
        <taxon>Prorocentrum</taxon>
    </lineage>
</organism>
<keyword evidence="1" id="KW-0472">Membrane</keyword>
<reference evidence="3" key="1">
    <citation type="submission" date="2023-10" db="EMBL/GenBank/DDBJ databases">
        <authorList>
            <person name="Chen Y."/>
            <person name="Shah S."/>
            <person name="Dougan E. K."/>
            <person name="Thang M."/>
            <person name="Chan C."/>
        </authorList>
    </citation>
    <scope>NUCLEOTIDE SEQUENCE [LARGE SCALE GENOMIC DNA]</scope>
</reference>
<keyword evidence="2" id="KW-0732">Signal</keyword>
<gene>
    <name evidence="3" type="ORF">PCOR1329_LOCUS30823</name>
</gene>
<evidence type="ECO:0000256" key="1">
    <source>
        <dbReference type="SAM" id="Phobius"/>
    </source>
</evidence>
<keyword evidence="1" id="KW-0812">Transmembrane</keyword>
<name>A0ABN9SMG3_9DINO</name>
<feature type="transmembrane region" description="Helical" evidence="1">
    <location>
        <begin position="325"/>
        <end position="346"/>
    </location>
</feature>
<protein>
    <submittedName>
        <fullName evidence="3">Uncharacterized protein</fullName>
    </submittedName>
</protein>
<feature type="chain" id="PRO_5047082016" evidence="2">
    <location>
        <begin position="21"/>
        <end position="348"/>
    </location>
</feature>
<feature type="signal peptide" evidence="2">
    <location>
        <begin position="1"/>
        <end position="20"/>
    </location>
</feature>
<evidence type="ECO:0000313" key="4">
    <source>
        <dbReference type="Proteomes" id="UP001189429"/>
    </source>
</evidence>